<dbReference type="EMBL" id="FOQD01000001">
    <property type="protein sequence ID" value="SFH55113.1"/>
    <property type="molecule type" value="Genomic_DNA"/>
</dbReference>
<dbReference type="InterPro" id="IPR051099">
    <property type="entry name" value="AGR/TXD"/>
</dbReference>
<evidence type="ECO:0000313" key="5">
    <source>
        <dbReference type="Proteomes" id="UP000199518"/>
    </source>
</evidence>
<dbReference type="SUPFAM" id="SSF52833">
    <property type="entry name" value="Thioredoxin-like"/>
    <property type="match status" value="1"/>
</dbReference>
<organism evidence="4 5">
    <name type="scientific">Planctomicrobium piriforme</name>
    <dbReference type="NCBI Taxonomy" id="1576369"/>
    <lineage>
        <taxon>Bacteria</taxon>
        <taxon>Pseudomonadati</taxon>
        <taxon>Planctomycetota</taxon>
        <taxon>Planctomycetia</taxon>
        <taxon>Planctomycetales</taxon>
        <taxon>Planctomycetaceae</taxon>
        <taxon>Planctomicrobium</taxon>
    </lineage>
</organism>
<dbReference type="OrthoDB" id="244344at2"/>
<protein>
    <submittedName>
        <fullName evidence="4">Thioredoxin-like</fullName>
    </submittedName>
</protein>
<dbReference type="AlphaFoldDB" id="A0A1I3AYJ7"/>
<proteinExistence type="predicted"/>
<name>A0A1I3AYJ7_9PLAN</name>
<keyword evidence="1 2" id="KW-0732">Signal</keyword>
<dbReference type="PANTHER" id="PTHR15337:SF11">
    <property type="entry name" value="THIOREDOXIN DOMAIN-CONTAINING PROTEIN"/>
    <property type="match status" value="1"/>
</dbReference>
<evidence type="ECO:0000259" key="3">
    <source>
        <dbReference type="PROSITE" id="PS51352"/>
    </source>
</evidence>
<evidence type="ECO:0000256" key="1">
    <source>
        <dbReference type="ARBA" id="ARBA00022729"/>
    </source>
</evidence>
<reference evidence="5" key="1">
    <citation type="submission" date="2016-10" db="EMBL/GenBank/DDBJ databases">
        <authorList>
            <person name="Varghese N."/>
            <person name="Submissions S."/>
        </authorList>
    </citation>
    <scope>NUCLEOTIDE SEQUENCE [LARGE SCALE GENOMIC DNA]</scope>
    <source>
        <strain evidence="5">DSM 26348</strain>
    </source>
</reference>
<dbReference type="Gene3D" id="3.40.30.10">
    <property type="entry name" value="Glutaredoxin"/>
    <property type="match status" value="1"/>
</dbReference>
<dbReference type="STRING" id="1576369.SAMN05421753_101126"/>
<accession>A0A1I3AYJ7</accession>
<dbReference type="RefSeq" id="WP_092046924.1">
    <property type="nucleotide sequence ID" value="NZ_FOQD01000001.1"/>
</dbReference>
<dbReference type="InterPro" id="IPR013766">
    <property type="entry name" value="Thioredoxin_domain"/>
</dbReference>
<dbReference type="PANTHER" id="PTHR15337">
    <property type="entry name" value="ANTERIOR GRADIENT PROTEIN-RELATED"/>
    <property type="match status" value="1"/>
</dbReference>
<keyword evidence="5" id="KW-1185">Reference proteome</keyword>
<evidence type="ECO:0000313" key="4">
    <source>
        <dbReference type="EMBL" id="SFH55113.1"/>
    </source>
</evidence>
<evidence type="ECO:0000256" key="2">
    <source>
        <dbReference type="SAM" id="SignalP"/>
    </source>
</evidence>
<sequence>MTHLRCRLAALALVCLLSQNLLSQNACAQSLWHTDLGEARREAERLKRPILCHFGAEWCAPCQKMERTVFTQPAVIDQLRASAVCLKIDVDQHPELAQRFGVERFPTDVFIEPSGQKLMESTGFHPPDEYMALVVRASRRYSDILASRQTKPAAPVVTSPEVGGDSSQLVKSAPSMLMLEGYCPVVLQKSRQWIKGNSQIFTEYKGQQFFFTSPEARQEFMQNPDYFVPQFLGCDPVLLFTADRAVAGTIEWGAFYDNRLYLFTTEENRRNFKTSPDKYIRTRVVLDVHQIESTFR</sequence>
<dbReference type="InterPro" id="IPR036249">
    <property type="entry name" value="Thioredoxin-like_sf"/>
</dbReference>
<dbReference type="PROSITE" id="PS51352">
    <property type="entry name" value="THIOREDOXIN_2"/>
    <property type="match status" value="1"/>
</dbReference>
<feature type="signal peptide" evidence="2">
    <location>
        <begin position="1"/>
        <end position="28"/>
    </location>
</feature>
<feature type="domain" description="Thioredoxin" evidence="3">
    <location>
        <begin position="20"/>
        <end position="139"/>
    </location>
</feature>
<dbReference type="CDD" id="cd02947">
    <property type="entry name" value="TRX_family"/>
    <property type="match status" value="1"/>
</dbReference>
<dbReference type="Pfam" id="PF13899">
    <property type="entry name" value="Thioredoxin_7"/>
    <property type="match status" value="1"/>
</dbReference>
<gene>
    <name evidence="4" type="ORF">SAMN05421753_101126</name>
</gene>
<feature type="chain" id="PRO_5011566673" evidence="2">
    <location>
        <begin position="29"/>
        <end position="296"/>
    </location>
</feature>
<dbReference type="Proteomes" id="UP000199518">
    <property type="component" value="Unassembled WGS sequence"/>
</dbReference>